<sequence length="166" mass="19578">TKSNIIFLSENLVDANRIDSLRVDIKYDWCFMVDRMGRGRGLAVFWKNLELVSLLGYSNNHMDMSVVGVDKFKWRFTCFYGFPERHKRRESWNLLRALSCRSTLPWVCIGDYNDLLWGFILGFREAIMDCKSRDLPLIGYPYTWGKGCGTNIWVYERLDRAMCMDN</sequence>
<accession>A0ACC0SSE8</accession>
<proteinExistence type="predicted"/>
<keyword evidence="2" id="KW-1185">Reference proteome</keyword>
<evidence type="ECO:0000313" key="2">
    <source>
        <dbReference type="Proteomes" id="UP000006729"/>
    </source>
</evidence>
<feature type="non-terminal residue" evidence="1">
    <location>
        <position position="1"/>
    </location>
</feature>
<protein>
    <submittedName>
        <fullName evidence="1">Uncharacterized protein</fullName>
    </submittedName>
</protein>
<name>A0ACC0SSE8_POPTR</name>
<organism evidence="1 2">
    <name type="scientific">Populus trichocarpa</name>
    <name type="common">Western balsam poplar</name>
    <name type="synonym">Populus balsamifera subsp. trichocarpa</name>
    <dbReference type="NCBI Taxonomy" id="3694"/>
    <lineage>
        <taxon>Eukaryota</taxon>
        <taxon>Viridiplantae</taxon>
        <taxon>Streptophyta</taxon>
        <taxon>Embryophyta</taxon>
        <taxon>Tracheophyta</taxon>
        <taxon>Spermatophyta</taxon>
        <taxon>Magnoliopsida</taxon>
        <taxon>eudicotyledons</taxon>
        <taxon>Gunneridae</taxon>
        <taxon>Pentapetalae</taxon>
        <taxon>rosids</taxon>
        <taxon>fabids</taxon>
        <taxon>Malpighiales</taxon>
        <taxon>Salicaceae</taxon>
        <taxon>Saliceae</taxon>
        <taxon>Populus</taxon>
    </lineage>
</organism>
<dbReference type="EMBL" id="CM009295">
    <property type="protein sequence ID" value="KAI9392169.1"/>
    <property type="molecule type" value="Genomic_DNA"/>
</dbReference>
<reference evidence="1 2" key="1">
    <citation type="journal article" date="2006" name="Science">
        <title>The genome of black cottonwood, Populus trichocarpa (Torr. &amp; Gray).</title>
        <authorList>
            <person name="Tuskan G.A."/>
            <person name="Difazio S."/>
            <person name="Jansson S."/>
            <person name="Bohlmann J."/>
            <person name="Grigoriev I."/>
            <person name="Hellsten U."/>
            <person name="Putnam N."/>
            <person name="Ralph S."/>
            <person name="Rombauts S."/>
            <person name="Salamov A."/>
            <person name="Schein J."/>
            <person name="Sterck L."/>
            <person name="Aerts A."/>
            <person name="Bhalerao R.R."/>
            <person name="Bhalerao R.P."/>
            <person name="Blaudez D."/>
            <person name="Boerjan W."/>
            <person name="Brun A."/>
            <person name="Brunner A."/>
            <person name="Busov V."/>
            <person name="Campbell M."/>
            <person name="Carlson J."/>
            <person name="Chalot M."/>
            <person name="Chapman J."/>
            <person name="Chen G.L."/>
            <person name="Cooper D."/>
            <person name="Coutinho P.M."/>
            <person name="Couturier J."/>
            <person name="Covert S."/>
            <person name="Cronk Q."/>
            <person name="Cunningham R."/>
            <person name="Davis J."/>
            <person name="Degroeve S."/>
            <person name="Dejardin A."/>
            <person name="Depamphilis C."/>
            <person name="Detter J."/>
            <person name="Dirks B."/>
            <person name="Dubchak I."/>
            <person name="Duplessis S."/>
            <person name="Ehlting J."/>
            <person name="Ellis B."/>
            <person name="Gendler K."/>
            <person name="Goodstein D."/>
            <person name="Gribskov M."/>
            <person name="Grimwood J."/>
            <person name="Groover A."/>
            <person name="Gunter L."/>
            <person name="Hamberger B."/>
            <person name="Heinze B."/>
            <person name="Helariutta Y."/>
            <person name="Henrissat B."/>
            <person name="Holligan D."/>
            <person name="Holt R."/>
            <person name="Huang W."/>
            <person name="Islam-Faridi N."/>
            <person name="Jones S."/>
            <person name="Jones-Rhoades M."/>
            <person name="Jorgensen R."/>
            <person name="Joshi C."/>
            <person name="Kangasjarvi J."/>
            <person name="Karlsson J."/>
            <person name="Kelleher C."/>
            <person name="Kirkpatrick R."/>
            <person name="Kirst M."/>
            <person name="Kohler A."/>
            <person name="Kalluri U."/>
            <person name="Larimer F."/>
            <person name="Leebens-Mack J."/>
            <person name="Leple J.C."/>
            <person name="Locascio P."/>
            <person name="Lou Y."/>
            <person name="Lucas S."/>
            <person name="Martin F."/>
            <person name="Montanini B."/>
            <person name="Napoli C."/>
            <person name="Nelson D.R."/>
            <person name="Nelson C."/>
            <person name="Nieminen K."/>
            <person name="Nilsson O."/>
            <person name="Pereda V."/>
            <person name="Peter G."/>
            <person name="Philippe R."/>
            <person name="Pilate G."/>
            <person name="Poliakov A."/>
            <person name="Razumovskaya J."/>
            <person name="Richardson P."/>
            <person name="Rinaldi C."/>
            <person name="Ritland K."/>
            <person name="Rouze P."/>
            <person name="Ryaboy D."/>
            <person name="Schmutz J."/>
            <person name="Schrader J."/>
            <person name="Segerman B."/>
            <person name="Shin H."/>
            <person name="Siddiqui A."/>
            <person name="Sterky F."/>
            <person name="Terry A."/>
            <person name="Tsai C.J."/>
            <person name="Uberbacher E."/>
            <person name="Unneberg P."/>
            <person name="Vahala J."/>
            <person name="Wall K."/>
            <person name="Wessler S."/>
            <person name="Yang G."/>
            <person name="Yin T."/>
            <person name="Douglas C."/>
            <person name="Marra M."/>
            <person name="Sandberg G."/>
            <person name="Van de Peer Y."/>
            <person name="Rokhsar D."/>
        </authorList>
    </citation>
    <scope>NUCLEOTIDE SEQUENCE [LARGE SCALE GENOMIC DNA]</scope>
    <source>
        <strain evidence="2">cv. Nisqually</strain>
    </source>
</reference>
<dbReference type="Proteomes" id="UP000006729">
    <property type="component" value="Chromosome 6"/>
</dbReference>
<gene>
    <name evidence="1" type="ORF">POPTR_006G055201v4</name>
</gene>
<evidence type="ECO:0000313" key="1">
    <source>
        <dbReference type="EMBL" id="KAI9392169.1"/>
    </source>
</evidence>
<comment type="caution">
    <text evidence="1">The sequence shown here is derived from an EMBL/GenBank/DDBJ whole genome shotgun (WGS) entry which is preliminary data.</text>
</comment>